<dbReference type="EMBL" id="AF041263">
    <property type="protein sequence ID" value="AAC38979.1"/>
    <property type="molecule type" value="Genomic_DNA"/>
</dbReference>
<geneLocation type="mitochondrion" evidence="2"/>
<evidence type="ECO:0000256" key="1">
    <source>
        <dbReference type="SAM" id="Phobius"/>
    </source>
</evidence>
<dbReference type="AlphaFoldDB" id="O63544"/>
<sequence>MVWLDLIITSLIFIIVLMVLCGVFSLAERKVMALVQLRVG</sequence>
<proteinExistence type="predicted"/>
<keyword evidence="1" id="KW-0812">Transmembrane</keyword>
<protein>
    <submittedName>
        <fullName evidence="2">NADH dehydrogenase subunit 1</fullName>
    </submittedName>
</protein>
<name>O63544_BODSA</name>
<gene>
    <name evidence="2" type="primary">ND1</name>
</gene>
<accession>O63544</accession>
<keyword evidence="1" id="KW-1133">Transmembrane helix</keyword>
<keyword evidence="1" id="KW-0472">Membrane</keyword>
<reference evidence="2" key="1">
    <citation type="journal article" date="1998" name="Nucleic Acids Res.">
        <title>RNA editing in the free-living bodonid Bodo saltans.</title>
        <authorList>
            <person name="Blom D."/>
            <person name="de Haan A."/>
            <person name="van den Berg M."/>
            <person name="Sloof P."/>
            <person name="Jirku M."/>
            <person name="Lukes J."/>
            <person name="Benne R."/>
        </authorList>
    </citation>
    <scope>NUCLEOTIDE SEQUENCE</scope>
</reference>
<evidence type="ECO:0000313" key="2">
    <source>
        <dbReference type="EMBL" id="AAC38979.1"/>
    </source>
</evidence>
<feature type="non-terminal residue" evidence="2">
    <location>
        <position position="40"/>
    </location>
</feature>
<feature type="transmembrane region" description="Helical" evidence="1">
    <location>
        <begin position="6"/>
        <end position="27"/>
    </location>
</feature>
<organism evidence="2">
    <name type="scientific">Bodo saltans</name>
    <name type="common">Flagellated protozoan</name>
    <dbReference type="NCBI Taxonomy" id="75058"/>
    <lineage>
        <taxon>Eukaryota</taxon>
        <taxon>Discoba</taxon>
        <taxon>Euglenozoa</taxon>
        <taxon>Kinetoplastea</taxon>
        <taxon>Metakinetoplastina</taxon>
        <taxon>Eubodonida</taxon>
        <taxon>Bodonidae</taxon>
        <taxon>Bodo</taxon>
    </lineage>
</organism>